<organism evidence="2 3">
    <name type="scientific">Pseudonocardia yuanmonensis</name>
    <dbReference type="NCBI Taxonomy" id="1095914"/>
    <lineage>
        <taxon>Bacteria</taxon>
        <taxon>Bacillati</taxon>
        <taxon>Actinomycetota</taxon>
        <taxon>Actinomycetes</taxon>
        <taxon>Pseudonocardiales</taxon>
        <taxon>Pseudonocardiaceae</taxon>
        <taxon>Pseudonocardia</taxon>
    </lineage>
</organism>
<reference evidence="3" key="1">
    <citation type="journal article" date="2019" name="Int. J. Syst. Evol. Microbiol.">
        <title>The Global Catalogue of Microorganisms (GCM) 10K type strain sequencing project: providing services to taxonomists for standard genome sequencing and annotation.</title>
        <authorList>
            <consortium name="The Broad Institute Genomics Platform"/>
            <consortium name="The Broad Institute Genome Sequencing Center for Infectious Disease"/>
            <person name="Wu L."/>
            <person name="Ma J."/>
        </authorList>
    </citation>
    <scope>NUCLEOTIDE SEQUENCE [LARGE SCALE GENOMIC DNA]</scope>
    <source>
        <strain evidence="3">JCM 18055</strain>
    </source>
</reference>
<protein>
    <recommendedName>
        <fullName evidence="4">YbaB/EbfC DNA-binding family protein</fullName>
    </recommendedName>
</protein>
<keyword evidence="1" id="KW-0175">Coiled coil</keyword>
<accession>A0ABP8XV11</accession>
<dbReference type="InterPro" id="IPR004401">
    <property type="entry name" value="YbaB/EbfC"/>
</dbReference>
<dbReference type="Gene3D" id="3.30.1310.10">
    <property type="entry name" value="Nucleoid-associated protein YbaB-like domain"/>
    <property type="match status" value="1"/>
</dbReference>
<evidence type="ECO:0000313" key="2">
    <source>
        <dbReference type="EMBL" id="GAA4713805.1"/>
    </source>
</evidence>
<name>A0ABP8XV11_9PSEU</name>
<gene>
    <name evidence="2" type="ORF">GCM10023215_66040</name>
</gene>
<evidence type="ECO:0008006" key="4">
    <source>
        <dbReference type="Google" id="ProtNLM"/>
    </source>
</evidence>
<dbReference type="SUPFAM" id="SSF82607">
    <property type="entry name" value="YbaB-like"/>
    <property type="match status" value="1"/>
</dbReference>
<feature type="coiled-coil region" evidence="1">
    <location>
        <begin position="9"/>
        <end position="36"/>
    </location>
</feature>
<evidence type="ECO:0000313" key="3">
    <source>
        <dbReference type="Proteomes" id="UP001500325"/>
    </source>
</evidence>
<keyword evidence="3" id="KW-1185">Reference proteome</keyword>
<evidence type="ECO:0000256" key="1">
    <source>
        <dbReference type="SAM" id="Coils"/>
    </source>
</evidence>
<dbReference type="Proteomes" id="UP001500325">
    <property type="component" value="Unassembled WGS sequence"/>
</dbReference>
<dbReference type="InterPro" id="IPR036894">
    <property type="entry name" value="YbaB-like_sf"/>
</dbReference>
<dbReference type="Pfam" id="PF02575">
    <property type="entry name" value="YbaB_DNA_bd"/>
    <property type="match status" value="1"/>
</dbReference>
<dbReference type="EMBL" id="BAABIC010000039">
    <property type="protein sequence ID" value="GAA4713805.1"/>
    <property type="molecule type" value="Genomic_DNA"/>
</dbReference>
<sequence length="101" mass="10348">MLSDGQVWLADYRRRIEELRGRAERAQAEIAALSATAASPDGAVRATVDSTGTLTGLAFGPAADGLGRGLLAELVVATTASAAAEVSRRATAALGPLLEQR</sequence>
<comment type="caution">
    <text evidence="2">The sequence shown here is derived from an EMBL/GenBank/DDBJ whole genome shotgun (WGS) entry which is preliminary data.</text>
</comment>
<proteinExistence type="predicted"/>